<organism evidence="5 6">
    <name type="scientific">Brevundimonas naejangsanensis</name>
    <dbReference type="NCBI Taxonomy" id="588932"/>
    <lineage>
        <taxon>Bacteria</taxon>
        <taxon>Pseudomonadati</taxon>
        <taxon>Pseudomonadota</taxon>
        <taxon>Alphaproteobacteria</taxon>
        <taxon>Caulobacterales</taxon>
        <taxon>Caulobacteraceae</taxon>
        <taxon>Brevundimonas</taxon>
    </lineage>
</organism>
<dbReference type="Proteomes" id="UP000077603">
    <property type="component" value="Chromosome"/>
</dbReference>
<evidence type="ECO:0000256" key="3">
    <source>
        <dbReference type="ARBA" id="ARBA00022989"/>
    </source>
</evidence>
<dbReference type="GO" id="GO:0016740">
    <property type="term" value="F:transferase activity"/>
    <property type="evidence" value="ECO:0007669"/>
    <property type="project" value="UniProtKB-KW"/>
</dbReference>
<protein>
    <submittedName>
        <fullName evidence="5">Glutathione S-transferase</fullName>
    </submittedName>
</protein>
<dbReference type="InterPro" id="IPR001129">
    <property type="entry name" value="Membr-assoc_MAPEG"/>
</dbReference>
<comment type="subcellular location">
    <subcellularLocation>
        <location evidence="1">Membrane</location>
    </subcellularLocation>
</comment>
<dbReference type="Pfam" id="PF01124">
    <property type="entry name" value="MAPEG"/>
    <property type="match status" value="1"/>
</dbReference>
<keyword evidence="6" id="KW-1185">Reference proteome</keyword>
<dbReference type="Gene3D" id="1.20.120.550">
    <property type="entry name" value="Membrane associated eicosanoid/glutathione metabolism-like domain"/>
    <property type="match status" value="1"/>
</dbReference>
<proteinExistence type="predicted"/>
<keyword evidence="2" id="KW-0812">Transmembrane</keyword>
<dbReference type="PANTHER" id="PTHR35814">
    <property type="match status" value="1"/>
</dbReference>
<evidence type="ECO:0000313" key="5">
    <source>
        <dbReference type="EMBL" id="ANF54817.1"/>
    </source>
</evidence>
<gene>
    <name evidence="5" type="ORF">DA69_08730</name>
</gene>
<evidence type="ECO:0000256" key="1">
    <source>
        <dbReference type="ARBA" id="ARBA00004370"/>
    </source>
</evidence>
<evidence type="ECO:0000256" key="4">
    <source>
        <dbReference type="ARBA" id="ARBA00023136"/>
    </source>
</evidence>
<dbReference type="eggNOG" id="COG3788">
    <property type="taxonomic scope" value="Bacteria"/>
</dbReference>
<keyword evidence="5" id="KW-0808">Transferase</keyword>
<accession>A0A172Y6H3</accession>
<dbReference type="EMBL" id="CP015614">
    <property type="protein sequence ID" value="ANF54817.1"/>
    <property type="molecule type" value="Genomic_DNA"/>
</dbReference>
<reference evidence="5 6" key="1">
    <citation type="journal article" date="2014" name="Genome Announc.">
        <title>Genome Sequence of a Promising Hydrogen-Producing Facultative Anaerobic Bacterium, Brevundimonas naejangsanensis Strain B1.</title>
        <authorList>
            <person name="Su H."/>
            <person name="Zhang T."/>
            <person name="Bao M."/>
            <person name="Jiang Y."/>
            <person name="Wang Y."/>
            <person name="Tan T."/>
        </authorList>
    </citation>
    <scope>NUCLEOTIDE SEQUENCE [LARGE SCALE GENOMIC DNA]</scope>
    <source>
        <strain evidence="5 6">B1</strain>
    </source>
</reference>
<dbReference type="OrthoDB" id="7630838at2"/>
<dbReference type="GO" id="GO:0016020">
    <property type="term" value="C:membrane"/>
    <property type="evidence" value="ECO:0007669"/>
    <property type="project" value="UniProtKB-SubCell"/>
</dbReference>
<dbReference type="SUPFAM" id="SSF161084">
    <property type="entry name" value="MAPEG domain-like"/>
    <property type="match status" value="1"/>
</dbReference>
<evidence type="ECO:0000256" key="2">
    <source>
        <dbReference type="ARBA" id="ARBA00022692"/>
    </source>
</evidence>
<dbReference type="PANTHER" id="PTHR35814:SF1">
    <property type="entry name" value="GLUTATHIONE S-TRANSFERASE-RELATED"/>
    <property type="match status" value="1"/>
</dbReference>
<evidence type="ECO:0000313" key="6">
    <source>
        <dbReference type="Proteomes" id="UP000077603"/>
    </source>
</evidence>
<keyword evidence="4" id="KW-0472">Membrane</keyword>
<dbReference type="InterPro" id="IPR023352">
    <property type="entry name" value="MAPEG-like_dom_sf"/>
</dbReference>
<dbReference type="AlphaFoldDB" id="A0A172Y6H3"/>
<name>A0A172Y6H3_9CAUL</name>
<keyword evidence="3" id="KW-1133">Transmembrane helix</keyword>
<dbReference type="STRING" id="588932.DA69_08730"/>
<dbReference type="KEGG" id="bne:DA69_08730"/>
<sequence length="133" mass="13939">MSLIPTIQAAALWGGLLILLLLVLSGVVVNRRRKHLVEFGDGGVRELVCATRAFSNAAEYIPAGMCGLILLAFLGAPALLIHAVGGMLFAGRVIHALGLLFQEGPSLGRSVGMILTWLALLVAAVSLIAWSIL</sequence>
<dbReference type="RefSeq" id="WP_025978341.1">
    <property type="nucleotide sequence ID" value="NZ_CP015614.1"/>
</dbReference>